<gene>
    <name evidence="1" type="ORF">EVA_06317</name>
</gene>
<dbReference type="AlphaFoldDB" id="J9GF90"/>
<name>J9GF90_9ZZZZ</name>
<protein>
    <submittedName>
        <fullName evidence="1">Uncharacterized protein</fullName>
    </submittedName>
</protein>
<evidence type="ECO:0000313" key="1">
    <source>
        <dbReference type="EMBL" id="EJX05574.1"/>
    </source>
</evidence>
<proteinExistence type="predicted"/>
<comment type="caution">
    <text evidence="1">The sequence shown here is derived from an EMBL/GenBank/DDBJ whole genome shotgun (WGS) entry which is preliminary data.</text>
</comment>
<sequence length="35" mass="4280">MREVEDHYVVAPYLPEPRQPVDFRLLQLKRPMQVE</sequence>
<accession>J9GF90</accession>
<dbReference type="EMBL" id="AMCI01001431">
    <property type="protein sequence ID" value="EJX05574.1"/>
    <property type="molecule type" value="Genomic_DNA"/>
</dbReference>
<organism evidence="1">
    <name type="scientific">gut metagenome</name>
    <dbReference type="NCBI Taxonomy" id="749906"/>
    <lineage>
        <taxon>unclassified sequences</taxon>
        <taxon>metagenomes</taxon>
        <taxon>organismal metagenomes</taxon>
    </lineage>
</organism>
<reference evidence="1" key="1">
    <citation type="journal article" date="2012" name="PLoS ONE">
        <title>Gene sets for utilization of primary and secondary nutrition supplies in the distal gut of endangered iberian lynx.</title>
        <authorList>
            <person name="Alcaide M."/>
            <person name="Messina E."/>
            <person name="Richter M."/>
            <person name="Bargiela R."/>
            <person name="Peplies J."/>
            <person name="Huws S.A."/>
            <person name="Newbold C.J."/>
            <person name="Golyshin P.N."/>
            <person name="Simon M.A."/>
            <person name="Lopez G."/>
            <person name="Yakimov M.M."/>
            <person name="Ferrer M."/>
        </authorList>
    </citation>
    <scope>NUCLEOTIDE SEQUENCE</scope>
</reference>